<proteinExistence type="predicted"/>
<comment type="caution">
    <text evidence="2">The sequence shown here is derived from an EMBL/GenBank/DDBJ whole genome shotgun (WGS) entry which is preliminary data.</text>
</comment>
<sequence>MNKKRIPIACLFIAAFIMLTLSVVPHHHHENGFLCIHLNGHIPQSQDAGTPCENNCIARFHQADRAPERQIHINLLLLSFAVCELPQFISSLFTSKILPGTVIWSIYRERLHPEHLIRHSGLRAPPFSIA</sequence>
<name>A0ABT1MK12_9BACT</name>
<protein>
    <submittedName>
        <fullName evidence="2">Uncharacterized protein</fullName>
    </submittedName>
</protein>
<accession>A0ABT1MK12</accession>
<gene>
    <name evidence="2" type="ORF">NMU02_05650</name>
</gene>
<reference evidence="2 3" key="1">
    <citation type="submission" date="2022-07" db="EMBL/GenBank/DDBJ databases">
        <title>Fecal culturing of patients with breast cancer.</title>
        <authorList>
            <person name="Teng N.M.Y."/>
            <person name="Kiu R."/>
            <person name="Evans R."/>
            <person name="Baker D.J."/>
            <person name="Zenner C."/>
            <person name="Robinson S.D."/>
            <person name="Hall L.J."/>
        </authorList>
    </citation>
    <scope>NUCLEOTIDE SEQUENCE [LARGE SCALE GENOMIC DNA]</scope>
    <source>
        <strain evidence="2 3">LH1063</strain>
    </source>
</reference>
<evidence type="ECO:0000313" key="2">
    <source>
        <dbReference type="EMBL" id="MCP9611571.1"/>
    </source>
</evidence>
<keyword evidence="3" id="KW-1185">Reference proteome</keyword>
<evidence type="ECO:0000313" key="3">
    <source>
        <dbReference type="Proteomes" id="UP001205603"/>
    </source>
</evidence>
<feature type="signal peptide" evidence="1">
    <location>
        <begin position="1"/>
        <end position="22"/>
    </location>
</feature>
<organism evidence="2 3">
    <name type="scientific">Coprobacter tertius</name>
    <dbReference type="NCBI Taxonomy" id="2944915"/>
    <lineage>
        <taxon>Bacteria</taxon>
        <taxon>Pseudomonadati</taxon>
        <taxon>Bacteroidota</taxon>
        <taxon>Bacteroidia</taxon>
        <taxon>Bacteroidales</taxon>
        <taxon>Barnesiellaceae</taxon>
        <taxon>Coprobacter</taxon>
    </lineage>
</organism>
<dbReference type="Proteomes" id="UP001205603">
    <property type="component" value="Unassembled WGS sequence"/>
</dbReference>
<feature type="chain" id="PRO_5045641794" evidence="1">
    <location>
        <begin position="23"/>
        <end position="130"/>
    </location>
</feature>
<dbReference type="Pfam" id="PF20558">
    <property type="entry name" value="DUF6769"/>
    <property type="match status" value="1"/>
</dbReference>
<keyword evidence="1" id="KW-0732">Signal</keyword>
<dbReference type="InterPro" id="IPR046660">
    <property type="entry name" value="DUF6769"/>
</dbReference>
<dbReference type="RefSeq" id="WP_255026436.1">
    <property type="nucleotide sequence ID" value="NZ_JANDHW010000004.1"/>
</dbReference>
<dbReference type="EMBL" id="JANDHW010000004">
    <property type="protein sequence ID" value="MCP9611571.1"/>
    <property type="molecule type" value="Genomic_DNA"/>
</dbReference>
<evidence type="ECO:0000256" key="1">
    <source>
        <dbReference type="SAM" id="SignalP"/>
    </source>
</evidence>